<dbReference type="InterPro" id="IPR020288">
    <property type="entry name" value="Sheath_initiator"/>
</dbReference>
<sequence length="129" mass="13749">MSDIYGTDLAQTANQDWQTTATADVATVSGPANLVQALKRCTSTRVGALFYAPSYGNPIYDLLSLPINDDWISDAETAGQTCLLGDPRVAEAQVTVTPNPAKRTVAVYYSWTDVNGNTGSFSQEVPVSV</sequence>
<gene>
    <name evidence="1" type="ORF">KKP3000_002014</name>
</gene>
<comment type="caution">
    <text evidence="1">The sequence shown here is derived from an EMBL/GenBank/DDBJ whole genome shotgun (WGS) entry which is preliminary data.</text>
</comment>
<protein>
    <submittedName>
        <fullName evidence="1">Uncharacterized protein</fullName>
    </submittedName>
</protein>
<dbReference type="Proteomes" id="UP001579974">
    <property type="component" value="Unassembled WGS sequence"/>
</dbReference>
<dbReference type="Pfam" id="PF10934">
    <property type="entry name" value="Sheath_initiator"/>
    <property type="match status" value="1"/>
</dbReference>
<evidence type="ECO:0000313" key="1">
    <source>
        <dbReference type="EMBL" id="MFB5192800.1"/>
    </source>
</evidence>
<dbReference type="RefSeq" id="WP_275473167.1">
    <property type="nucleotide sequence ID" value="NZ_CP162940.1"/>
</dbReference>
<dbReference type="SUPFAM" id="SSF160719">
    <property type="entry name" value="gpW/gp25-like"/>
    <property type="match status" value="1"/>
</dbReference>
<evidence type="ECO:0000313" key="2">
    <source>
        <dbReference type="Proteomes" id="UP001579974"/>
    </source>
</evidence>
<dbReference type="EMBL" id="JBDXSU010000028">
    <property type="protein sequence ID" value="MFB5192800.1"/>
    <property type="molecule type" value="Genomic_DNA"/>
</dbReference>
<dbReference type="Gene3D" id="3.10.450.40">
    <property type="match status" value="1"/>
</dbReference>
<name>A0ABV5AKK2_9BACL</name>
<keyword evidence="2" id="KW-1185">Reference proteome</keyword>
<reference evidence="1 2" key="1">
    <citation type="journal article" date="2024" name="Int. J. Mol. Sci.">
        <title>Exploration of Alicyclobacillus spp. Genome in Search of Antibiotic Resistance.</title>
        <authorList>
            <person name="Bucka-Kolendo J."/>
            <person name="Kiousi D.E."/>
            <person name="Dekowska A."/>
            <person name="Mikolajczuk-Szczyrba A."/>
            <person name="Karadedos D.M."/>
            <person name="Michael P."/>
            <person name="Galanis A."/>
            <person name="Sokolowska B."/>
        </authorList>
    </citation>
    <scope>NUCLEOTIDE SEQUENCE [LARGE SCALE GENOMIC DNA]</scope>
    <source>
        <strain evidence="1 2">KKP 3000</strain>
    </source>
</reference>
<organism evidence="1 2">
    <name type="scientific">Alicyclobacillus fastidiosus</name>
    <dbReference type="NCBI Taxonomy" id="392011"/>
    <lineage>
        <taxon>Bacteria</taxon>
        <taxon>Bacillati</taxon>
        <taxon>Bacillota</taxon>
        <taxon>Bacilli</taxon>
        <taxon>Bacillales</taxon>
        <taxon>Alicyclobacillaceae</taxon>
        <taxon>Alicyclobacillus</taxon>
    </lineage>
</organism>
<proteinExistence type="predicted"/>
<accession>A0ABV5AKK2</accession>